<evidence type="ECO:0000313" key="9">
    <source>
        <dbReference type="Proteomes" id="UP000219329"/>
    </source>
</evidence>
<dbReference type="PANTHER" id="PTHR42865">
    <property type="entry name" value="PROTON/GLUTAMATE-ASPARTATE SYMPORTER"/>
    <property type="match status" value="1"/>
</dbReference>
<feature type="transmembrane region" description="Helical" evidence="7">
    <location>
        <begin position="155"/>
        <end position="173"/>
    </location>
</feature>
<dbReference type="EMBL" id="NTJZ01000010">
    <property type="protein sequence ID" value="PDH33193.1"/>
    <property type="molecule type" value="Genomic_DNA"/>
</dbReference>
<keyword evidence="2" id="KW-0813">Transport</keyword>
<evidence type="ECO:0000313" key="8">
    <source>
        <dbReference type="EMBL" id="PDH33193.1"/>
    </source>
</evidence>
<evidence type="ECO:0000256" key="7">
    <source>
        <dbReference type="SAM" id="Phobius"/>
    </source>
</evidence>
<feature type="transmembrane region" description="Helical" evidence="7">
    <location>
        <begin position="194"/>
        <end position="216"/>
    </location>
</feature>
<evidence type="ECO:0000256" key="1">
    <source>
        <dbReference type="ARBA" id="ARBA00004651"/>
    </source>
</evidence>
<dbReference type="GO" id="GO:0015293">
    <property type="term" value="F:symporter activity"/>
    <property type="evidence" value="ECO:0007669"/>
    <property type="project" value="UniProtKB-KW"/>
</dbReference>
<keyword evidence="3" id="KW-1003">Cell membrane</keyword>
<keyword evidence="4 7" id="KW-0812">Transmembrane</keyword>
<accession>A0A2A5WA72</accession>
<sequence length="408" mass="42819">MVKLSSSTKILLSLVVGLILGVSYPASSSGFLSSLPDLVAPIGTLWVNAIRMVVIPLLMALLITAIAGQPNGTKIAKLGGKTIGLFLALIFSSSMFALILAPPLINLLTIDANASTALLESSGFEASTTTELPPFHEWLIALIPTNPFAAAAEDAILPLLIFTGLFSVALLRIEKQQREYIVVFFQAIKSAMFVLIDWIMMLAPLGIFALVFPLAATLGLSALTVLGSFVAIVCALVTLFMLSLYPLVSSVTNISIQKFARSVAPVQAIGFGTRSSLAALPATYAAADKLGIPEKVSGIVLPIAVTLFKFASPLARTTGTYFIAHLYGVDLTPTELIIIAIAIGLLSFYSPGIPSGGLLIMTPVYVSLGLPVEGIGILIAIDLIVDMFLTMANVTANVASSALITKIQ</sequence>
<evidence type="ECO:0000256" key="5">
    <source>
        <dbReference type="ARBA" id="ARBA00022989"/>
    </source>
</evidence>
<protein>
    <recommendedName>
        <fullName evidence="10">Sodium:dicarboxylate symporter</fullName>
    </recommendedName>
</protein>
<evidence type="ECO:0008006" key="10">
    <source>
        <dbReference type="Google" id="ProtNLM"/>
    </source>
</evidence>
<evidence type="ECO:0000256" key="6">
    <source>
        <dbReference type="ARBA" id="ARBA00023136"/>
    </source>
</evidence>
<gene>
    <name evidence="8" type="ORF">CNF02_09595</name>
</gene>
<dbReference type="Proteomes" id="UP000219329">
    <property type="component" value="Unassembled WGS sequence"/>
</dbReference>
<feature type="transmembrane region" description="Helical" evidence="7">
    <location>
        <begin position="49"/>
        <end position="70"/>
    </location>
</feature>
<dbReference type="SUPFAM" id="SSF118215">
    <property type="entry name" value="Proton glutamate symport protein"/>
    <property type="match status" value="1"/>
</dbReference>
<comment type="subcellular location">
    <subcellularLocation>
        <location evidence="1">Cell membrane</location>
        <topology evidence="1">Multi-pass membrane protein</topology>
    </subcellularLocation>
</comment>
<feature type="transmembrane region" description="Helical" evidence="7">
    <location>
        <begin position="365"/>
        <end position="385"/>
    </location>
</feature>
<proteinExistence type="predicted"/>
<dbReference type="GO" id="GO:0005886">
    <property type="term" value="C:plasma membrane"/>
    <property type="evidence" value="ECO:0007669"/>
    <property type="project" value="UniProtKB-SubCell"/>
</dbReference>
<feature type="transmembrane region" description="Helical" evidence="7">
    <location>
        <begin position="222"/>
        <end position="248"/>
    </location>
</feature>
<dbReference type="Pfam" id="PF00375">
    <property type="entry name" value="SDF"/>
    <property type="match status" value="1"/>
</dbReference>
<dbReference type="InterPro" id="IPR001991">
    <property type="entry name" value="Na-dicarboxylate_symporter"/>
</dbReference>
<keyword evidence="6 7" id="KW-0472">Membrane</keyword>
<dbReference type="InterPro" id="IPR036458">
    <property type="entry name" value="Na:dicarbo_symporter_sf"/>
</dbReference>
<comment type="caution">
    <text evidence="8">The sequence shown here is derived from an EMBL/GenBank/DDBJ whole genome shotgun (WGS) entry which is preliminary data.</text>
</comment>
<dbReference type="Gene3D" id="1.10.3860.10">
    <property type="entry name" value="Sodium:dicarboxylate symporter"/>
    <property type="match status" value="1"/>
</dbReference>
<evidence type="ECO:0000256" key="4">
    <source>
        <dbReference type="ARBA" id="ARBA00022692"/>
    </source>
</evidence>
<dbReference type="PANTHER" id="PTHR42865:SF7">
    <property type="entry name" value="PROTON_GLUTAMATE-ASPARTATE SYMPORTER"/>
    <property type="match status" value="1"/>
</dbReference>
<evidence type="ECO:0000256" key="2">
    <source>
        <dbReference type="ARBA" id="ARBA00022448"/>
    </source>
</evidence>
<keyword evidence="5 7" id="KW-1133">Transmembrane helix</keyword>
<dbReference type="AlphaFoldDB" id="A0A2A5WA72"/>
<dbReference type="PRINTS" id="PR00173">
    <property type="entry name" value="EDTRNSPORT"/>
</dbReference>
<feature type="transmembrane region" description="Helical" evidence="7">
    <location>
        <begin position="82"/>
        <end position="105"/>
    </location>
</feature>
<reference evidence="8 9" key="1">
    <citation type="submission" date="2017-08" db="EMBL/GenBank/DDBJ databases">
        <title>Fine stratification of microbial communities through a metagenomic profile of the photic zone.</title>
        <authorList>
            <person name="Haro-Moreno J.M."/>
            <person name="Lopez-Perez M."/>
            <person name="De La Torre J."/>
            <person name="Picazo A."/>
            <person name="Camacho A."/>
            <person name="Rodriguez-Valera F."/>
        </authorList>
    </citation>
    <scope>NUCLEOTIDE SEQUENCE [LARGE SCALE GENOMIC DNA]</scope>
    <source>
        <strain evidence="8">MED-G28</strain>
    </source>
</reference>
<organism evidence="8 9">
    <name type="scientific">OM182 bacterium MED-G28</name>
    <dbReference type="NCBI Taxonomy" id="1986256"/>
    <lineage>
        <taxon>Bacteria</taxon>
        <taxon>Pseudomonadati</taxon>
        <taxon>Pseudomonadota</taxon>
        <taxon>Gammaproteobacteria</taxon>
        <taxon>OMG group</taxon>
        <taxon>OM182 clade</taxon>
    </lineage>
</organism>
<name>A0A2A5WA72_9GAMM</name>
<evidence type="ECO:0000256" key="3">
    <source>
        <dbReference type="ARBA" id="ARBA00022475"/>
    </source>
</evidence>